<proteinExistence type="predicted"/>
<evidence type="ECO:0000313" key="2">
    <source>
        <dbReference type="Proteomes" id="UP001057452"/>
    </source>
</evidence>
<comment type="caution">
    <text evidence="1">The sequence shown here is derived from an EMBL/GenBank/DDBJ whole genome shotgun (WGS) entry which is preliminary data.</text>
</comment>
<feature type="non-terminal residue" evidence="1">
    <location>
        <position position="1"/>
    </location>
</feature>
<evidence type="ECO:0000313" key="1">
    <source>
        <dbReference type="EMBL" id="KAI4816549.1"/>
    </source>
</evidence>
<accession>A0ACB9WSH1</accession>
<keyword evidence="2" id="KW-1185">Reference proteome</keyword>
<name>A0ACB9WSH1_CHAAC</name>
<dbReference type="Proteomes" id="UP001057452">
    <property type="component" value="Chromosome 12"/>
</dbReference>
<feature type="non-terminal residue" evidence="1">
    <location>
        <position position="79"/>
    </location>
</feature>
<gene>
    <name evidence="1" type="ORF">KUCAC02_008872</name>
</gene>
<reference evidence="1" key="1">
    <citation type="submission" date="2022-05" db="EMBL/GenBank/DDBJ databases">
        <title>Chromosome-level genome of Chaenocephalus aceratus.</title>
        <authorList>
            <person name="Park H."/>
        </authorList>
    </citation>
    <scope>NUCLEOTIDE SEQUENCE</scope>
    <source>
        <strain evidence="1">KU_202001</strain>
    </source>
</reference>
<organism evidence="1 2">
    <name type="scientific">Chaenocephalus aceratus</name>
    <name type="common">Blackfin icefish</name>
    <name type="synonym">Chaenichthys aceratus</name>
    <dbReference type="NCBI Taxonomy" id="36190"/>
    <lineage>
        <taxon>Eukaryota</taxon>
        <taxon>Metazoa</taxon>
        <taxon>Chordata</taxon>
        <taxon>Craniata</taxon>
        <taxon>Vertebrata</taxon>
        <taxon>Euteleostomi</taxon>
        <taxon>Actinopterygii</taxon>
        <taxon>Neopterygii</taxon>
        <taxon>Teleostei</taxon>
        <taxon>Neoteleostei</taxon>
        <taxon>Acanthomorphata</taxon>
        <taxon>Eupercaria</taxon>
        <taxon>Perciformes</taxon>
        <taxon>Notothenioidei</taxon>
        <taxon>Channichthyidae</taxon>
        <taxon>Chaenocephalus</taxon>
    </lineage>
</organism>
<protein>
    <submittedName>
        <fullName evidence="1">Uncharacterized protein</fullName>
    </submittedName>
</protein>
<sequence>QQQPSRSITSACPSSPVLSVSAAHTHPARRLLDPASHIQIVTGYLFLKLVYVHSGRCSKKKIGRDRHVALHTWNLLQHQ</sequence>
<dbReference type="EMBL" id="CM043796">
    <property type="protein sequence ID" value="KAI4816549.1"/>
    <property type="molecule type" value="Genomic_DNA"/>
</dbReference>